<dbReference type="AlphaFoldDB" id="A0A2S0KEL1"/>
<evidence type="ECO:0000313" key="3">
    <source>
        <dbReference type="Proteomes" id="UP000239814"/>
    </source>
</evidence>
<reference evidence="2 3" key="1">
    <citation type="submission" date="2018-03" db="EMBL/GenBank/DDBJ databases">
        <title>Characteristics and genome of n-alkane degrading marine bacteria Gordonia iterans isolated from crude oil contaminated in Tae-an, South Korea.</title>
        <authorList>
            <person name="Lee S.-S."/>
            <person name="Kim H."/>
        </authorList>
    </citation>
    <scope>NUCLEOTIDE SEQUENCE [LARGE SCALE GENOMIC DNA]</scope>
    <source>
        <strain evidence="2 3">Co17</strain>
    </source>
</reference>
<sequence>MIGELDGFSAHEFTHHDPATGTITHRYYQRGSGPAVIVIPEIPGITPKVLDFAHRVARAGLTVYLPSLFGDDGASPLPAGASDYPRVAATMTKALGKVCVSREFTIFATGKSSPVVVWLRALAAEAHSECGGPGVGAVGMCVTGGFALAMAVDDRMLAPVLSQPSIPLGFTPGRRRNIDISSRDLETVKARCAKGLQVLGARFEGDRLVPGSRFEFLREQLGDAFIGVELPDSAANPEALIPPHSVLTEHLIDAPGQPTRDTLDQVIEFFRTKLEVAG</sequence>
<evidence type="ECO:0000259" key="1">
    <source>
        <dbReference type="Pfam" id="PF01738"/>
    </source>
</evidence>
<accession>A0A2S0KEL1</accession>
<dbReference type="OrthoDB" id="9782215at2"/>
<name>A0A2S0KEL1_9ACTN</name>
<dbReference type="SUPFAM" id="SSF53474">
    <property type="entry name" value="alpha/beta-Hydrolases"/>
    <property type="match status" value="1"/>
</dbReference>
<evidence type="ECO:0000313" key="2">
    <source>
        <dbReference type="EMBL" id="AVM00094.1"/>
    </source>
</evidence>
<dbReference type="InterPro" id="IPR002925">
    <property type="entry name" value="Dienelactn_hydro"/>
</dbReference>
<gene>
    <name evidence="2" type="ORF">C6V83_07225</name>
</gene>
<dbReference type="Gene3D" id="3.40.50.1820">
    <property type="entry name" value="alpha/beta hydrolase"/>
    <property type="match status" value="1"/>
</dbReference>
<protein>
    <submittedName>
        <fullName evidence="2">Dienelactone hydrolase</fullName>
    </submittedName>
</protein>
<dbReference type="InterPro" id="IPR029058">
    <property type="entry name" value="AB_hydrolase_fold"/>
</dbReference>
<feature type="domain" description="Dienelactone hydrolase" evidence="1">
    <location>
        <begin position="33"/>
        <end position="158"/>
    </location>
</feature>
<proteinExistence type="predicted"/>
<dbReference type="Pfam" id="PF01738">
    <property type="entry name" value="DLH"/>
    <property type="match status" value="1"/>
</dbReference>
<dbReference type="RefSeq" id="WP_105941825.1">
    <property type="nucleotide sequence ID" value="NZ_CP027433.1"/>
</dbReference>
<dbReference type="KEGG" id="git:C6V83_07225"/>
<keyword evidence="2" id="KW-0378">Hydrolase</keyword>
<keyword evidence="3" id="KW-1185">Reference proteome</keyword>
<organism evidence="2 3">
    <name type="scientific">Gordonia iterans</name>
    <dbReference type="NCBI Taxonomy" id="1004901"/>
    <lineage>
        <taxon>Bacteria</taxon>
        <taxon>Bacillati</taxon>
        <taxon>Actinomycetota</taxon>
        <taxon>Actinomycetes</taxon>
        <taxon>Mycobacteriales</taxon>
        <taxon>Gordoniaceae</taxon>
        <taxon>Gordonia</taxon>
    </lineage>
</organism>
<dbReference type="EMBL" id="CP027433">
    <property type="protein sequence ID" value="AVM00094.1"/>
    <property type="molecule type" value="Genomic_DNA"/>
</dbReference>
<dbReference type="Proteomes" id="UP000239814">
    <property type="component" value="Chromosome"/>
</dbReference>
<dbReference type="GO" id="GO:0016787">
    <property type="term" value="F:hydrolase activity"/>
    <property type="evidence" value="ECO:0007669"/>
    <property type="project" value="UniProtKB-KW"/>
</dbReference>